<dbReference type="RefSeq" id="WP_144905554.1">
    <property type="nucleotide sequence ID" value="NZ_JACHOA010000002.1"/>
</dbReference>
<protein>
    <submittedName>
        <fullName evidence="1">Uncharacterized protein</fullName>
    </submittedName>
</protein>
<gene>
    <name evidence="1" type="ORF">GGR37_001502</name>
</gene>
<name>A0A7W7AA52_9SPHN</name>
<dbReference type="Proteomes" id="UP000538566">
    <property type="component" value="Unassembled WGS sequence"/>
</dbReference>
<organism evidence="1 2">
    <name type="scientific">Novosphingobium taihuense</name>
    <dbReference type="NCBI Taxonomy" id="260085"/>
    <lineage>
        <taxon>Bacteria</taxon>
        <taxon>Pseudomonadati</taxon>
        <taxon>Pseudomonadota</taxon>
        <taxon>Alphaproteobacteria</taxon>
        <taxon>Sphingomonadales</taxon>
        <taxon>Sphingomonadaceae</taxon>
        <taxon>Novosphingobium</taxon>
    </lineage>
</organism>
<dbReference type="AlphaFoldDB" id="A0A7W7AA52"/>
<proteinExistence type="predicted"/>
<evidence type="ECO:0000313" key="2">
    <source>
        <dbReference type="Proteomes" id="UP000538566"/>
    </source>
</evidence>
<sequence length="72" mass="7553">MRSLGLVITFALAACGSAPVEQDKTPLDPVMTEALEGQLMVDPDLSQQNMRNLAIVPGGPIDPALPLPDPKS</sequence>
<dbReference type="EMBL" id="JACHOA010000002">
    <property type="protein sequence ID" value="MBB4613243.1"/>
    <property type="molecule type" value="Genomic_DNA"/>
</dbReference>
<accession>A0A7W7AA52</accession>
<reference evidence="1 2" key="1">
    <citation type="submission" date="2020-08" db="EMBL/GenBank/DDBJ databases">
        <title>Genomic Encyclopedia of Type Strains, Phase IV (KMG-IV): sequencing the most valuable type-strain genomes for metagenomic binning, comparative biology and taxonomic classification.</title>
        <authorList>
            <person name="Goeker M."/>
        </authorList>
    </citation>
    <scope>NUCLEOTIDE SEQUENCE [LARGE SCALE GENOMIC DNA]</scope>
    <source>
        <strain evidence="1 2">DSM 17507</strain>
    </source>
</reference>
<dbReference type="OrthoDB" id="7508662at2"/>
<keyword evidence="2" id="KW-1185">Reference proteome</keyword>
<dbReference type="PROSITE" id="PS51257">
    <property type="entry name" value="PROKAR_LIPOPROTEIN"/>
    <property type="match status" value="1"/>
</dbReference>
<evidence type="ECO:0000313" key="1">
    <source>
        <dbReference type="EMBL" id="MBB4613243.1"/>
    </source>
</evidence>
<comment type="caution">
    <text evidence="1">The sequence shown here is derived from an EMBL/GenBank/DDBJ whole genome shotgun (WGS) entry which is preliminary data.</text>
</comment>